<evidence type="ECO:0000313" key="2">
    <source>
        <dbReference type="Proteomes" id="UP001500604"/>
    </source>
</evidence>
<evidence type="ECO:0000313" key="1">
    <source>
        <dbReference type="EMBL" id="GAA4648670.1"/>
    </source>
</evidence>
<protein>
    <submittedName>
        <fullName evidence="1">GatB/YqeY domain-containing protein</fullName>
    </submittedName>
</protein>
<dbReference type="Proteomes" id="UP001500604">
    <property type="component" value="Unassembled WGS sequence"/>
</dbReference>
<organism evidence="1 2">
    <name type="scientific">Kistimonas scapharcae</name>
    <dbReference type="NCBI Taxonomy" id="1036133"/>
    <lineage>
        <taxon>Bacteria</taxon>
        <taxon>Pseudomonadati</taxon>
        <taxon>Pseudomonadota</taxon>
        <taxon>Gammaproteobacteria</taxon>
        <taxon>Oceanospirillales</taxon>
        <taxon>Endozoicomonadaceae</taxon>
        <taxon>Kistimonas</taxon>
    </lineage>
</organism>
<dbReference type="InterPro" id="IPR042184">
    <property type="entry name" value="YqeY/Aim41_N"/>
</dbReference>
<dbReference type="PANTHER" id="PTHR28055:SF1">
    <property type="entry name" value="ALTERED INHERITANCE OF MITOCHONDRIA PROTEIN 41, MITOCHONDRIAL"/>
    <property type="match status" value="1"/>
</dbReference>
<accession>A0ABP8UZZ0</accession>
<sequence length="151" mass="16651">MTDSTLKSRLTDAMKDAMRAKDKDRLGVIRMALAEFKRVEVDERIEVDDSRGLALLDKMVKQRRDAASQFTDAGRQELADKENAEIVVLQDFLPKQLSDDEINAIIEAAVTETGAASMQDMGRLMGVIKPKVQGAADMGVVSKLIKARLSN</sequence>
<dbReference type="Pfam" id="PF09424">
    <property type="entry name" value="YqeY"/>
    <property type="match status" value="1"/>
</dbReference>
<reference evidence="2" key="1">
    <citation type="journal article" date="2019" name="Int. J. Syst. Evol. Microbiol.">
        <title>The Global Catalogue of Microorganisms (GCM) 10K type strain sequencing project: providing services to taxonomists for standard genome sequencing and annotation.</title>
        <authorList>
            <consortium name="The Broad Institute Genomics Platform"/>
            <consortium name="The Broad Institute Genome Sequencing Center for Infectious Disease"/>
            <person name="Wu L."/>
            <person name="Ma J."/>
        </authorList>
    </citation>
    <scope>NUCLEOTIDE SEQUENCE [LARGE SCALE GENOMIC DNA]</scope>
    <source>
        <strain evidence="2">JCM 17805</strain>
    </source>
</reference>
<dbReference type="RefSeq" id="WP_345194362.1">
    <property type="nucleotide sequence ID" value="NZ_BAABFL010000089.1"/>
</dbReference>
<keyword evidence="2" id="KW-1185">Reference proteome</keyword>
<gene>
    <name evidence="1" type="ORF">GCM10023116_09400</name>
</gene>
<proteinExistence type="predicted"/>
<dbReference type="InterPro" id="IPR023168">
    <property type="entry name" value="GatB_Yqey_C_2"/>
</dbReference>
<dbReference type="Gene3D" id="1.10.1510.10">
    <property type="entry name" value="Uncharacterised protein YqeY/AIM41 PF09424, N-terminal domain"/>
    <property type="match status" value="1"/>
</dbReference>
<dbReference type="PANTHER" id="PTHR28055">
    <property type="entry name" value="ALTERED INHERITANCE OF MITOCHONDRIA PROTEIN 41, MITOCHONDRIAL"/>
    <property type="match status" value="1"/>
</dbReference>
<comment type="caution">
    <text evidence="1">The sequence shown here is derived from an EMBL/GenBank/DDBJ whole genome shotgun (WGS) entry which is preliminary data.</text>
</comment>
<dbReference type="EMBL" id="BAABFL010000089">
    <property type="protein sequence ID" value="GAA4648670.1"/>
    <property type="molecule type" value="Genomic_DNA"/>
</dbReference>
<dbReference type="InterPro" id="IPR019004">
    <property type="entry name" value="YqeY/Aim41"/>
</dbReference>
<dbReference type="InterPro" id="IPR003789">
    <property type="entry name" value="Asn/Gln_tRNA_amidoTrase-B-like"/>
</dbReference>
<dbReference type="SUPFAM" id="SSF89095">
    <property type="entry name" value="GatB/YqeY motif"/>
    <property type="match status" value="1"/>
</dbReference>
<name>A0ABP8UZZ0_9GAMM</name>
<dbReference type="Gene3D" id="1.10.10.410">
    <property type="match status" value="1"/>
</dbReference>